<accession>A0A9X3N4L2</accession>
<protein>
    <submittedName>
        <fullName evidence="1">Uncharacterized protein</fullName>
    </submittedName>
</protein>
<organism evidence="1 2">
    <name type="scientific">Solirubrobacter phytolaccae</name>
    <dbReference type="NCBI Taxonomy" id="1404360"/>
    <lineage>
        <taxon>Bacteria</taxon>
        <taxon>Bacillati</taxon>
        <taxon>Actinomycetota</taxon>
        <taxon>Thermoleophilia</taxon>
        <taxon>Solirubrobacterales</taxon>
        <taxon>Solirubrobacteraceae</taxon>
        <taxon>Solirubrobacter</taxon>
    </lineage>
</organism>
<name>A0A9X3N4L2_9ACTN</name>
<dbReference type="Proteomes" id="UP001147653">
    <property type="component" value="Unassembled WGS sequence"/>
</dbReference>
<proteinExistence type="predicted"/>
<gene>
    <name evidence="1" type="ORF">OJ997_05505</name>
</gene>
<keyword evidence="2" id="KW-1185">Reference proteome</keyword>
<evidence type="ECO:0000313" key="1">
    <source>
        <dbReference type="EMBL" id="MDA0179740.1"/>
    </source>
</evidence>
<evidence type="ECO:0000313" key="2">
    <source>
        <dbReference type="Proteomes" id="UP001147653"/>
    </source>
</evidence>
<dbReference type="AlphaFoldDB" id="A0A9X3N4L2"/>
<reference evidence="1" key="1">
    <citation type="submission" date="2022-10" db="EMBL/GenBank/DDBJ databases">
        <title>The WGS of Solirubrobacter phytolaccae KCTC 29190.</title>
        <authorList>
            <person name="Jiang Z."/>
        </authorList>
    </citation>
    <scope>NUCLEOTIDE SEQUENCE</scope>
    <source>
        <strain evidence="1">KCTC 29190</strain>
    </source>
</reference>
<sequence>MTLALLRLDRVVVNVDTAEDLALGTEDRHLATRARTTGRQLLPKDPYRKIALAIVDEHDLLDAFSTRDKRHPVWEQIASLEGRTERLQGRLPYRELAARLSRRGDAGQSAVLWLQDFDDDGPVDLGRPGHDYREELEAQMPSLRRLAAETGAAIVLGHLGYDLDVREGWWPIAEHADTTFHSAWDVERPGSEDFWMVFDGTTERGLIPGKAAFSDWRYKLIKLRDAERAAQLNPSGGV</sequence>
<dbReference type="EMBL" id="JAPDDP010000007">
    <property type="protein sequence ID" value="MDA0179740.1"/>
    <property type="molecule type" value="Genomic_DNA"/>
</dbReference>
<comment type="caution">
    <text evidence="1">The sequence shown here is derived from an EMBL/GenBank/DDBJ whole genome shotgun (WGS) entry which is preliminary data.</text>
</comment>
<dbReference type="RefSeq" id="WP_270024043.1">
    <property type="nucleotide sequence ID" value="NZ_JAPDDP010000007.1"/>
</dbReference>